<keyword evidence="1" id="KW-0150">Chloroplast</keyword>
<organism evidence="1">
    <name type="scientific">Sinopora hongkongensis</name>
    <dbReference type="NCBI Taxonomy" id="3076337"/>
    <lineage>
        <taxon>Eukaryota</taxon>
        <taxon>Viridiplantae</taxon>
        <taxon>Streptophyta</taxon>
        <taxon>Embryophyta</taxon>
        <taxon>Tracheophyta</taxon>
        <taxon>Spermatophyta</taxon>
        <taxon>Magnoliopsida</taxon>
        <taxon>Magnoliidae</taxon>
        <taxon>Laurales</taxon>
        <taxon>Lauraceae</taxon>
        <taxon>Sinopora</taxon>
    </lineage>
</organism>
<reference evidence="1" key="1">
    <citation type="submission" date="2019-11" db="EMBL/GenBank/DDBJ databases">
        <authorList>
            <person name="Hinsinger D."/>
        </authorList>
    </citation>
    <scope>NUCLEOTIDE SEQUENCE</scope>
</reference>
<dbReference type="AlphaFoldDB" id="A0A6B9MIJ6"/>
<keyword evidence="1" id="KW-0934">Plastid</keyword>
<geneLocation type="chloroplast" evidence="1"/>
<accession>A0A6B9MIJ6</accession>
<gene>
    <name evidence="1" type="primary">ycf15</name>
</gene>
<protein>
    <submittedName>
        <fullName evidence="1">Ycf15</fullName>
    </submittedName>
</protein>
<dbReference type="EMBL" id="MN722652">
    <property type="protein sequence ID" value="QHD18677.1"/>
    <property type="molecule type" value="Genomic_DNA"/>
</dbReference>
<sequence>MHSDRHEGSTTLHCQNPFVYLKQVDLLASLMYNPLPAEPPFLLGPQRQNVGLVPTVHHGRKDSPSRDH</sequence>
<reference evidence="1" key="2">
    <citation type="journal article" date="2020" name="Mitochondrial DNA Part B Resour">
        <title>Genomics of the critically endangered monotypic genus Sinopora: the plastome of S. hongkongensis (Lauraceae).</title>
        <authorList>
            <person name="Carrion A.D.A."/>
            <person name="Hinsinger D.D."/>
            <person name="Strijk J.S."/>
        </authorList>
    </citation>
    <scope>NUCLEOTIDE SEQUENCE</scope>
</reference>
<proteinExistence type="predicted"/>
<name>A0A6B9MIJ6_9MAGN</name>
<evidence type="ECO:0000313" key="1">
    <source>
        <dbReference type="EMBL" id="QHD18677.1"/>
    </source>
</evidence>